<evidence type="ECO:0000313" key="13">
    <source>
        <dbReference type="Proteomes" id="UP000243900"/>
    </source>
</evidence>
<dbReference type="OrthoDB" id="9805698at2"/>
<comment type="cofactor">
    <cofactor evidence="10">
        <name>Ni(2+)</name>
        <dbReference type="ChEBI" id="CHEBI:49786"/>
    </cofactor>
    <text evidence="10">Nickel for phosphatase activity.</text>
</comment>
<feature type="binding site" evidence="10">
    <location>
        <position position="18"/>
    </location>
    <ligand>
        <name>CTP</name>
        <dbReference type="ChEBI" id="CHEBI:37563"/>
    </ligand>
</feature>
<dbReference type="EC" id="3.1.4.-" evidence="10"/>
<dbReference type="GO" id="GO:0000287">
    <property type="term" value="F:magnesium ion binding"/>
    <property type="evidence" value="ECO:0007669"/>
    <property type="project" value="UniProtKB-UniRule"/>
</dbReference>
<dbReference type="SUPFAM" id="SSF81301">
    <property type="entry name" value="Nucleotidyltransferase"/>
    <property type="match status" value="1"/>
</dbReference>
<dbReference type="InterPro" id="IPR043519">
    <property type="entry name" value="NT_sf"/>
</dbReference>
<feature type="binding site" evidence="10">
    <location>
        <position position="15"/>
    </location>
    <ligand>
        <name>CTP</name>
        <dbReference type="ChEBI" id="CHEBI:37563"/>
    </ligand>
</feature>
<dbReference type="GO" id="GO:0001680">
    <property type="term" value="P:tRNA 3'-terminal CCA addition"/>
    <property type="evidence" value="ECO:0007669"/>
    <property type="project" value="UniProtKB-UniRule"/>
</dbReference>
<feature type="binding site" evidence="10">
    <location>
        <position position="98"/>
    </location>
    <ligand>
        <name>CTP</name>
        <dbReference type="ChEBI" id="CHEBI:37563"/>
    </ligand>
</feature>
<keyword evidence="10" id="KW-0533">Nickel</keyword>
<evidence type="ECO:0000256" key="6">
    <source>
        <dbReference type="ARBA" id="ARBA00022800"/>
    </source>
</evidence>
<dbReference type="InterPro" id="IPR002646">
    <property type="entry name" value="PolA_pol_head_dom"/>
</dbReference>
<dbReference type="PANTHER" id="PTHR47545">
    <property type="entry name" value="MULTIFUNCTIONAL CCA PROTEIN"/>
    <property type="match status" value="1"/>
</dbReference>
<dbReference type="GO" id="GO:0004112">
    <property type="term" value="F:cyclic-nucleotide phosphodiesterase activity"/>
    <property type="evidence" value="ECO:0007669"/>
    <property type="project" value="UniProtKB-UniRule"/>
</dbReference>
<keyword evidence="2 10" id="KW-0819">tRNA processing</keyword>
<keyword evidence="8 10" id="KW-0460">Magnesium</keyword>
<comment type="catalytic activity">
    <reaction evidence="10">
        <text>a tRNA precursor + 2 CTP + ATP = a tRNA with a 3' CCA end + 3 diphosphate</text>
        <dbReference type="Rhea" id="RHEA:14433"/>
        <dbReference type="Rhea" id="RHEA-COMP:10465"/>
        <dbReference type="Rhea" id="RHEA-COMP:10468"/>
        <dbReference type="ChEBI" id="CHEBI:30616"/>
        <dbReference type="ChEBI" id="CHEBI:33019"/>
        <dbReference type="ChEBI" id="CHEBI:37563"/>
        <dbReference type="ChEBI" id="CHEBI:74896"/>
        <dbReference type="ChEBI" id="CHEBI:83071"/>
        <dbReference type="EC" id="2.7.7.72"/>
    </reaction>
</comment>
<keyword evidence="13" id="KW-1185">Reference proteome</keyword>
<feature type="binding site" evidence="10">
    <location>
        <position position="98"/>
    </location>
    <ligand>
        <name>ATP</name>
        <dbReference type="ChEBI" id="CHEBI:30616"/>
    </ligand>
</feature>
<dbReference type="EC" id="2.7.7.72" evidence="10"/>
<proteinExistence type="inferred from homology"/>
<dbReference type="NCBIfam" id="NF008137">
    <property type="entry name" value="PRK10885.1"/>
    <property type="match status" value="1"/>
</dbReference>
<evidence type="ECO:0000256" key="10">
    <source>
        <dbReference type="HAMAP-Rule" id="MF_01261"/>
    </source>
</evidence>
<dbReference type="Pfam" id="PF01743">
    <property type="entry name" value="PolyA_pol"/>
    <property type="match status" value="1"/>
</dbReference>
<comment type="catalytic activity">
    <reaction evidence="10">
        <text>a tRNA with a 3' CCA end + 2 CTP + ATP = a tRNA with a 3' CCACCA end + 3 diphosphate</text>
        <dbReference type="Rhea" id="RHEA:76235"/>
        <dbReference type="Rhea" id="RHEA-COMP:10468"/>
        <dbReference type="Rhea" id="RHEA-COMP:18655"/>
        <dbReference type="ChEBI" id="CHEBI:30616"/>
        <dbReference type="ChEBI" id="CHEBI:33019"/>
        <dbReference type="ChEBI" id="CHEBI:37563"/>
        <dbReference type="ChEBI" id="CHEBI:83071"/>
        <dbReference type="ChEBI" id="CHEBI:195187"/>
    </reaction>
</comment>
<sequence length="418" mass="47680">MSSDGREPRIYRVGGAVRDRLLSVPFHEHDWVVVGATPDWLLARGYRQVGKDFPVFLHPDTGEEYALARTERKSGSGYHGFICDFTPAVTLEEDLQRRDLTINAMAETADGEVIDPCGGRQDLADRVLRHVSPAFVEDPLRVLRVARFAARYHHLGFRIADETLVLMQQLSTSGELEALTTERVWQETERALADPAPAEYFRVLHRCGALRVLFPEVADLFGVPQRADYHPEIDTGIHTLMSLQQAVRLSPEPRVRYAVLVHDLGKALTPDHVLPRHTGHESRGLPLIRRMGERLRVPRAWQELALLVGEFHLECHRASELRPDTLLRKLEALDAWRRPERFAEFLLACEADARGRTGLEDRDYWQRCYWQGAADAGVIDVRTLVSQGLQGQAMAEAIRRQRLQQLTTYREDWRATSH</sequence>
<keyword evidence="10" id="KW-0511">Multifunctional enzyme</keyword>
<dbReference type="InterPro" id="IPR050124">
    <property type="entry name" value="tRNA_CCA-adding_enzyme"/>
</dbReference>
<comment type="miscellaneous">
    <text evidence="10">A single active site specifically recognizes both ATP and CTP and is responsible for their addition.</text>
</comment>
<feature type="binding site" evidence="10">
    <location>
        <position position="18"/>
    </location>
    <ligand>
        <name>ATP</name>
        <dbReference type="ChEBI" id="CHEBI:30616"/>
    </ligand>
</feature>
<dbReference type="GO" id="GO:0016791">
    <property type="term" value="F:phosphatase activity"/>
    <property type="evidence" value="ECO:0007669"/>
    <property type="project" value="UniProtKB-UniRule"/>
</dbReference>
<evidence type="ECO:0000256" key="8">
    <source>
        <dbReference type="ARBA" id="ARBA00022842"/>
    </source>
</evidence>
<dbReference type="GO" id="GO:0160016">
    <property type="term" value="F:CCACCA tRNA nucleotidyltransferase activity"/>
    <property type="evidence" value="ECO:0007669"/>
    <property type="project" value="RHEA"/>
</dbReference>
<dbReference type="GO" id="GO:0004810">
    <property type="term" value="F:CCA tRNA nucleotidyltransferase activity"/>
    <property type="evidence" value="ECO:0007669"/>
    <property type="project" value="UniProtKB-UniRule"/>
</dbReference>
<dbReference type="Pfam" id="PF12627">
    <property type="entry name" value="PolyA_pol_RNAbd"/>
    <property type="match status" value="1"/>
</dbReference>
<dbReference type="HAMAP" id="MF_01261">
    <property type="entry name" value="CCA_bact_type1"/>
    <property type="match status" value="1"/>
</dbReference>
<evidence type="ECO:0000313" key="12">
    <source>
        <dbReference type="EMBL" id="PQA48578.1"/>
    </source>
</evidence>
<keyword evidence="1 10" id="KW-0808">Transferase</keyword>
<dbReference type="EC" id="3.1.3.-" evidence="10"/>
<dbReference type="GO" id="GO:0042245">
    <property type="term" value="P:RNA repair"/>
    <property type="evidence" value="ECO:0007669"/>
    <property type="project" value="UniProtKB-KW"/>
</dbReference>
<keyword evidence="4 10" id="KW-0479">Metal-binding</keyword>
<feature type="binding site" evidence="10">
    <location>
        <position position="15"/>
    </location>
    <ligand>
        <name>ATP</name>
        <dbReference type="ChEBI" id="CHEBI:30616"/>
    </ligand>
</feature>
<evidence type="ECO:0000259" key="11">
    <source>
        <dbReference type="PROSITE" id="PS51831"/>
    </source>
</evidence>
<dbReference type="Gene3D" id="1.10.3090.10">
    <property type="entry name" value="cca-adding enzyme, domain 2"/>
    <property type="match status" value="1"/>
</dbReference>
<comment type="cofactor">
    <cofactor evidence="10">
        <name>Mg(2+)</name>
        <dbReference type="ChEBI" id="CHEBI:18420"/>
    </cofactor>
    <text evidence="10">Magnesium is required for nucleotidyltransferase activity.</text>
</comment>
<comment type="subunit">
    <text evidence="10">Monomer. Can also form homodimers and oligomers.</text>
</comment>
<keyword evidence="10" id="KW-0378">Hydrolase</keyword>
<feature type="binding site" evidence="10">
    <location>
        <position position="28"/>
    </location>
    <ligand>
        <name>Mg(2+)</name>
        <dbReference type="ChEBI" id="CHEBI:18420"/>
    </ligand>
</feature>
<feature type="binding site" evidence="10">
    <location>
        <position position="147"/>
    </location>
    <ligand>
        <name>ATP</name>
        <dbReference type="ChEBI" id="CHEBI:30616"/>
    </ligand>
</feature>
<dbReference type="InterPro" id="IPR012006">
    <property type="entry name" value="CCA_bact"/>
</dbReference>
<evidence type="ECO:0000256" key="3">
    <source>
        <dbReference type="ARBA" id="ARBA00022695"/>
    </source>
</evidence>
<feature type="binding site" evidence="10">
    <location>
        <position position="144"/>
    </location>
    <ligand>
        <name>CTP</name>
        <dbReference type="ChEBI" id="CHEBI:37563"/>
    </ligand>
</feature>
<dbReference type="RefSeq" id="WP_105191392.1">
    <property type="nucleotide sequence ID" value="NZ_PTQZ01000041.1"/>
</dbReference>
<feature type="domain" description="HD" evidence="11">
    <location>
        <begin position="235"/>
        <end position="336"/>
    </location>
</feature>
<evidence type="ECO:0000256" key="1">
    <source>
        <dbReference type="ARBA" id="ARBA00022679"/>
    </source>
</evidence>
<reference evidence="13" key="1">
    <citation type="submission" date="2018-02" db="EMBL/GenBank/DDBJ databases">
        <title>Genome sequencing of Solimonas sp. HR-BB.</title>
        <authorList>
            <person name="Lee Y."/>
            <person name="Jeon C.O."/>
        </authorList>
    </citation>
    <scope>NUCLEOTIDE SEQUENCE [LARGE SCALE GENOMIC DNA]</scope>
    <source>
        <strain evidence="13">HR-E</strain>
    </source>
</reference>
<organism evidence="12 13">
    <name type="scientific">Amnimonas aquatica</name>
    <dbReference type="NCBI Taxonomy" id="2094561"/>
    <lineage>
        <taxon>Bacteria</taxon>
        <taxon>Pseudomonadati</taxon>
        <taxon>Pseudomonadota</taxon>
        <taxon>Gammaproteobacteria</taxon>
        <taxon>Moraxellales</taxon>
        <taxon>Moraxellaceae</taxon>
        <taxon>Amnimonas</taxon>
    </lineage>
</organism>
<evidence type="ECO:0000256" key="7">
    <source>
        <dbReference type="ARBA" id="ARBA00022840"/>
    </source>
</evidence>
<evidence type="ECO:0000256" key="5">
    <source>
        <dbReference type="ARBA" id="ARBA00022741"/>
    </source>
</evidence>
<evidence type="ECO:0000256" key="9">
    <source>
        <dbReference type="ARBA" id="ARBA00022884"/>
    </source>
</evidence>
<dbReference type="HAMAP" id="MF_01262">
    <property type="entry name" value="CCA_bact_type2"/>
    <property type="match status" value="1"/>
</dbReference>
<dbReference type="PANTHER" id="PTHR47545:SF1">
    <property type="entry name" value="MULTIFUNCTIONAL CCA PROTEIN"/>
    <property type="match status" value="1"/>
</dbReference>
<keyword evidence="7 10" id="KW-0067">ATP-binding</keyword>
<accession>A0A2P6ATU7</accession>
<dbReference type="AlphaFoldDB" id="A0A2P6ATU7"/>
<keyword evidence="6 10" id="KW-0692">RNA repair</keyword>
<dbReference type="GO" id="GO:0000049">
    <property type="term" value="F:tRNA binding"/>
    <property type="evidence" value="ECO:0007669"/>
    <property type="project" value="UniProtKB-UniRule"/>
</dbReference>
<dbReference type="InterPro" id="IPR032828">
    <property type="entry name" value="PolyA_RNA-bd"/>
</dbReference>
<dbReference type="Pfam" id="PF01966">
    <property type="entry name" value="HD"/>
    <property type="match status" value="1"/>
</dbReference>
<comment type="function">
    <text evidence="10">Catalyzes the addition and repair of the essential 3'-terminal CCA sequence in tRNAs without using a nucleic acid template. Adds these three nucleotides in the order of C, C, and A to the tRNA nucleotide-73, using CTP and ATP as substrates and producing inorganic pyrophosphate. tRNA 3'-terminal CCA addition is required both for tRNA processing and repair. Also involved in tRNA surveillance by mediating tandem CCA addition to generate a CCACCA at the 3' terminus of unstable tRNAs. While stable tRNAs receive only 3'-terminal CCA, unstable tRNAs are marked with CCACCA and rapidly degraded.</text>
</comment>
<keyword evidence="9 10" id="KW-0694">RNA-binding</keyword>
<gene>
    <name evidence="10" type="primary">cca</name>
    <name evidence="12" type="ORF">C5O18_03065</name>
</gene>
<keyword evidence="3 10" id="KW-0548">Nucleotidyltransferase</keyword>
<dbReference type="PIRSF" id="PIRSF000813">
    <property type="entry name" value="CCA_bact"/>
    <property type="match status" value="1"/>
</dbReference>
<protein>
    <recommendedName>
        <fullName evidence="10">Multifunctional CCA protein</fullName>
    </recommendedName>
    <domain>
        <recommendedName>
            <fullName evidence="10">CCA-adding enzyme</fullName>
            <ecNumber evidence="10">2.7.7.72</ecNumber>
        </recommendedName>
        <alternativeName>
            <fullName evidence="10">CCA tRNA nucleotidyltransferase</fullName>
        </alternativeName>
        <alternativeName>
            <fullName evidence="10">tRNA CCA-pyrophosphorylase</fullName>
        </alternativeName>
        <alternativeName>
            <fullName evidence="10">tRNA adenylyl-/cytidylyl-transferase</fullName>
        </alternativeName>
        <alternativeName>
            <fullName evidence="10">tRNA nucleotidyltransferase</fullName>
        </alternativeName>
        <alternativeName>
            <fullName evidence="10">tRNA-NT</fullName>
        </alternativeName>
    </domain>
    <domain>
        <recommendedName>
            <fullName evidence="10">2'-nucleotidase</fullName>
            <ecNumber evidence="10">3.1.3.-</ecNumber>
        </recommendedName>
    </domain>
    <domain>
        <recommendedName>
            <fullName evidence="10">2',3'-cyclic phosphodiesterase</fullName>
            <ecNumber evidence="10">3.1.4.-</ecNumber>
        </recommendedName>
    </domain>
    <domain>
        <recommendedName>
            <fullName evidence="10">Phosphatase</fullName>
        </recommendedName>
    </domain>
</protein>
<keyword evidence="5 10" id="KW-0547">Nucleotide-binding</keyword>
<comment type="caution">
    <text evidence="12">The sequence shown here is derived from an EMBL/GenBank/DDBJ whole genome shotgun (WGS) entry which is preliminary data.</text>
</comment>
<comment type="similarity">
    <text evidence="10">Belongs to the tRNA nucleotidyltransferase/poly(A) polymerase family. Bacterial CCA-adding enzyme type 1 subfamily.</text>
</comment>
<feature type="binding site" evidence="10">
    <location>
        <position position="30"/>
    </location>
    <ligand>
        <name>Mg(2+)</name>
        <dbReference type="ChEBI" id="CHEBI:18420"/>
    </ligand>
</feature>
<dbReference type="InterPro" id="IPR006674">
    <property type="entry name" value="HD_domain"/>
</dbReference>
<feature type="binding site" evidence="10">
    <location>
        <position position="147"/>
    </location>
    <ligand>
        <name>CTP</name>
        <dbReference type="ChEBI" id="CHEBI:37563"/>
    </ligand>
</feature>
<dbReference type="GO" id="GO:0005524">
    <property type="term" value="F:ATP binding"/>
    <property type="evidence" value="ECO:0007669"/>
    <property type="project" value="UniProtKB-UniRule"/>
</dbReference>
<dbReference type="Gene3D" id="3.30.460.10">
    <property type="entry name" value="Beta Polymerase, domain 2"/>
    <property type="match status" value="1"/>
</dbReference>
<feature type="binding site" evidence="10">
    <location>
        <position position="144"/>
    </location>
    <ligand>
        <name>ATP</name>
        <dbReference type="ChEBI" id="CHEBI:30616"/>
    </ligand>
</feature>
<dbReference type="Proteomes" id="UP000243900">
    <property type="component" value="Unassembled WGS sequence"/>
</dbReference>
<comment type="domain">
    <text evidence="10">Comprises two domains: an N-terminal domain containing the nucleotidyltransferase activity and a C-terminal HD domain associated with both phosphodiesterase and phosphatase activities.</text>
</comment>
<dbReference type="EMBL" id="PTQZ01000041">
    <property type="protein sequence ID" value="PQA48578.1"/>
    <property type="molecule type" value="Genomic_DNA"/>
</dbReference>
<dbReference type="SUPFAM" id="SSF81891">
    <property type="entry name" value="Poly A polymerase C-terminal region-like"/>
    <property type="match status" value="1"/>
</dbReference>
<name>A0A2P6ATU7_9GAMM</name>
<evidence type="ECO:0000256" key="2">
    <source>
        <dbReference type="ARBA" id="ARBA00022694"/>
    </source>
</evidence>
<dbReference type="PROSITE" id="PS51831">
    <property type="entry name" value="HD"/>
    <property type="match status" value="1"/>
</dbReference>
<evidence type="ECO:0000256" key="4">
    <source>
        <dbReference type="ARBA" id="ARBA00022723"/>
    </source>
</evidence>